<organism evidence="1 2">
    <name type="scientific">Sulfitobacter litoralis</name>
    <dbReference type="NCBI Taxonomy" id="335975"/>
    <lineage>
        <taxon>Bacteria</taxon>
        <taxon>Pseudomonadati</taxon>
        <taxon>Pseudomonadota</taxon>
        <taxon>Alphaproteobacteria</taxon>
        <taxon>Rhodobacterales</taxon>
        <taxon>Roseobacteraceae</taxon>
        <taxon>Sulfitobacter</taxon>
    </lineage>
</organism>
<gene>
    <name evidence="1" type="ORF">SAMN04488512_11944</name>
</gene>
<dbReference type="Gene3D" id="1.10.238.160">
    <property type="match status" value="1"/>
</dbReference>
<dbReference type="Pfam" id="PF05930">
    <property type="entry name" value="Phage_AlpA"/>
    <property type="match status" value="1"/>
</dbReference>
<keyword evidence="2" id="KW-1185">Reference proteome</keyword>
<evidence type="ECO:0000313" key="2">
    <source>
        <dbReference type="Proteomes" id="UP000198646"/>
    </source>
</evidence>
<proteinExistence type="predicted"/>
<dbReference type="RefSeq" id="WP_093733945.1">
    <property type="nucleotide sequence ID" value="NZ_FNJD01000019.1"/>
</dbReference>
<sequence length="66" mass="7482">MSNNPQTEKYLTLNEVSIKLGNRSRAAIYNDMASGRLPKPLKLGGRLYWPEGELDAHLRNLRDKVA</sequence>
<dbReference type="EMBL" id="FNJD01000019">
    <property type="protein sequence ID" value="SDP52955.1"/>
    <property type="molecule type" value="Genomic_DNA"/>
</dbReference>
<protein>
    <submittedName>
        <fullName evidence="1">Transcriptional regulator, AlpA family</fullName>
    </submittedName>
</protein>
<comment type="caution">
    <text evidence="1">The sequence shown here is derived from an EMBL/GenBank/DDBJ whole genome shotgun (WGS) entry which is preliminary data.</text>
</comment>
<reference evidence="1 2" key="1">
    <citation type="submission" date="2016-10" db="EMBL/GenBank/DDBJ databases">
        <authorList>
            <person name="Varghese N."/>
            <person name="Submissions S."/>
        </authorList>
    </citation>
    <scope>NUCLEOTIDE SEQUENCE [LARGE SCALE GENOMIC DNA]</scope>
    <source>
        <strain evidence="1 2">DSM 17584</strain>
    </source>
</reference>
<evidence type="ECO:0000313" key="1">
    <source>
        <dbReference type="EMBL" id="SDP52955.1"/>
    </source>
</evidence>
<accession>A0ABY0SR81</accession>
<dbReference type="Proteomes" id="UP000198646">
    <property type="component" value="Unassembled WGS sequence"/>
</dbReference>
<name>A0ABY0SR81_9RHOB</name>
<dbReference type="InterPro" id="IPR010260">
    <property type="entry name" value="AlpA"/>
</dbReference>